<dbReference type="EMBL" id="CP019474">
    <property type="protein sequence ID" value="UQC79070.1"/>
    <property type="molecule type" value="Genomic_DNA"/>
</dbReference>
<evidence type="ECO:0000256" key="8">
    <source>
        <dbReference type="ARBA" id="ARBA00023295"/>
    </source>
</evidence>
<comment type="pathway">
    <text evidence="2 10">Glycan metabolism; cellulose degradation.</text>
</comment>
<feature type="domain" description="PA14" evidence="12">
    <location>
        <begin position="428"/>
        <end position="589"/>
    </location>
</feature>
<dbReference type="Gene3D" id="2.60.420.10">
    <property type="entry name" value="Maltose phosphorylase, domain 3"/>
    <property type="match status" value="1"/>
</dbReference>
<dbReference type="InterPro" id="IPR013783">
    <property type="entry name" value="Ig-like_fold"/>
</dbReference>
<dbReference type="InterPro" id="IPR036881">
    <property type="entry name" value="Glyco_hydro_3_C_sf"/>
</dbReference>
<dbReference type="PANTHER" id="PTHR42715:SF27">
    <property type="entry name" value="BETA-GLUCOSIDASE-RELATED"/>
    <property type="match status" value="1"/>
</dbReference>
<evidence type="ECO:0000313" key="13">
    <source>
        <dbReference type="EMBL" id="UQC79070.1"/>
    </source>
</evidence>
<dbReference type="Pfam" id="PF01915">
    <property type="entry name" value="Glyco_hydro_3_C"/>
    <property type="match status" value="1"/>
</dbReference>
<dbReference type="SMART" id="SM01217">
    <property type="entry name" value="Fn3_like"/>
    <property type="match status" value="1"/>
</dbReference>
<dbReference type="KEGG" id="clup:CLUP02_04549"/>
<dbReference type="FunFam" id="2.60.40.10:FF:000495">
    <property type="entry name" value="Periplasmic beta-glucosidase"/>
    <property type="match status" value="1"/>
</dbReference>
<dbReference type="GeneID" id="73338570"/>
<dbReference type="InterPro" id="IPR000938">
    <property type="entry name" value="CAP-Gly_domain"/>
</dbReference>
<dbReference type="PROSITE" id="PS50245">
    <property type="entry name" value="CAP_GLY_2"/>
    <property type="match status" value="1"/>
</dbReference>
<dbReference type="PRINTS" id="PR00133">
    <property type="entry name" value="GLHYDRLASE3"/>
</dbReference>
<evidence type="ECO:0000256" key="4">
    <source>
        <dbReference type="ARBA" id="ARBA00022801"/>
    </source>
</evidence>
<evidence type="ECO:0000256" key="6">
    <source>
        <dbReference type="ARBA" id="ARBA00023180"/>
    </source>
</evidence>
<dbReference type="InterPro" id="IPR035396">
    <property type="entry name" value="Bac_rhamnosid6H"/>
</dbReference>
<dbReference type="SUPFAM" id="SSF51445">
    <property type="entry name" value="(Trans)glycosidases"/>
    <property type="match status" value="1"/>
</dbReference>
<keyword evidence="14" id="KW-1185">Reference proteome</keyword>
<organism evidence="13 14">
    <name type="scientific">Colletotrichum lupini</name>
    <dbReference type="NCBI Taxonomy" id="145971"/>
    <lineage>
        <taxon>Eukaryota</taxon>
        <taxon>Fungi</taxon>
        <taxon>Dikarya</taxon>
        <taxon>Ascomycota</taxon>
        <taxon>Pezizomycotina</taxon>
        <taxon>Sordariomycetes</taxon>
        <taxon>Hypocreomycetidae</taxon>
        <taxon>Glomerellales</taxon>
        <taxon>Glomerellaceae</taxon>
        <taxon>Colletotrichum</taxon>
        <taxon>Colletotrichum acutatum species complex</taxon>
    </lineage>
</organism>
<dbReference type="InterPro" id="IPR008928">
    <property type="entry name" value="6-hairpin_glycosidase_sf"/>
</dbReference>
<evidence type="ECO:0000256" key="2">
    <source>
        <dbReference type="ARBA" id="ARBA00004987"/>
    </source>
</evidence>
<keyword evidence="5" id="KW-0136">Cellulose degradation</keyword>
<keyword evidence="9 10" id="KW-0624">Polysaccharide degradation</keyword>
<evidence type="ECO:0000259" key="12">
    <source>
        <dbReference type="PROSITE" id="PS51820"/>
    </source>
</evidence>
<protein>
    <recommendedName>
        <fullName evidence="10">beta-glucosidase</fullName>
        <ecNumber evidence="10">3.2.1.21</ecNumber>
    </recommendedName>
</protein>
<dbReference type="Gene3D" id="3.20.20.300">
    <property type="entry name" value="Glycoside hydrolase, family 3, N-terminal domain"/>
    <property type="match status" value="1"/>
</dbReference>
<evidence type="ECO:0000256" key="10">
    <source>
        <dbReference type="RuleBase" id="RU361161"/>
    </source>
</evidence>
<dbReference type="PANTHER" id="PTHR42715">
    <property type="entry name" value="BETA-GLUCOSIDASE"/>
    <property type="match status" value="1"/>
</dbReference>
<dbReference type="InterPro" id="IPR011658">
    <property type="entry name" value="PA14_dom"/>
</dbReference>
<evidence type="ECO:0000256" key="7">
    <source>
        <dbReference type="ARBA" id="ARBA00023277"/>
    </source>
</evidence>
<dbReference type="InterPro" id="IPR050288">
    <property type="entry name" value="Cellulose_deg_GH3"/>
</dbReference>
<evidence type="ECO:0000256" key="9">
    <source>
        <dbReference type="ARBA" id="ARBA00023326"/>
    </source>
</evidence>
<comment type="catalytic activity">
    <reaction evidence="1 10">
        <text>Hydrolysis of terminal, non-reducing beta-D-glucosyl residues with release of beta-D-glucose.</text>
        <dbReference type="EC" id="3.2.1.21"/>
    </reaction>
</comment>
<dbReference type="GO" id="GO:0030245">
    <property type="term" value="P:cellulose catabolic process"/>
    <property type="evidence" value="ECO:0007669"/>
    <property type="project" value="UniProtKB-KW"/>
</dbReference>
<dbReference type="Pfam" id="PF00933">
    <property type="entry name" value="Glyco_hydro_3"/>
    <property type="match status" value="1"/>
</dbReference>
<dbReference type="Gene3D" id="2.60.40.10">
    <property type="entry name" value="Immunoglobulins"/>
    <property type="match status" value="1"/>
</dbReference>
<comment type="similarity">
    <text evidence="3 10">Belongs to the glycosyl hydrolase 3 family.</text>
</comment>
<dbReference type="Proteomes" id="UP000830671">
    <property type="component" value="Chromosome 2"/>
</dbReference>
<dbReference type="Gene3D" id="3.40.50.1700">
    <property type="entry name" value="Glycoside hydrolase family 3 C-terminal domain"/>
    <property type="match status" value="1"/>
</dbReference>
<keyword evidence="4 10" id="KW-0378">Hydrolase</keyword>
<name>A0A9Q8WDV7_9PEZI</name>
<evidence type="ECO:0000313" key="14">
    <source>
        <dbReference type="Proteomes" id="UP000830671"/>
    </source>
</evidence>
<proteinExistence type="inferred from homology"/>
<dbReference type="SUPFAM" id="SSF52279">
    <property type="entry name" value="Beta-D-glucan exohydrolase, C-terminal domain"/>
    <property type="match status" value="1"/>
</dbReference>
<dbReference type="InterPro" id="IPR017853">
    <property type="entry name" value="GH"/>
</dbReference>
<dbReference type="PROSITE" id="PS51820">
    <property type="entry name" value="PA14"/>
    <property type="match status" value="1"/>
</dbReference>
<evidence type="ECO:0000256" key="3">
    <source>
        <dbReference type="ARBA" id="ARBA00005336"/>
    </source>
</evidence>
<dbReference type="Pfam" id="PF07691">
    <property type="entry name" value="PA14"/>
    <property type="match status" value="1"/>
</dbReference>
<dbReference type="SUPFAM" id="SSF48208">
    <property type="entry name" value="Six-hairpin glycosidases"/>
    <property type="match status" value="1"/>
</dbReference>
<keyword evidence="8 10" id="KW-0326">Glycosidase</keyword>
<dbReference type="InterPro" id="IPR019800">
    <property type="entry name" value="Glyco_hydro_3_AS"/>
</dbReference>
<keyword evidence="6" id="KW-0325">Glycoprotein</keyword>
<feature type="domain" description="CAP-Gly" evidence="11">
    <location>
        <begin position="941"/>
        <end position="996"/>
    </location>
</feature>
<sequence>MHNGAYSVHRTLLHGKAPTPLTASIMTISYAPKEVAVFDVEDVLEKLTVQEKIDLLAGIDFWHTKSIPRLGVPSVRLSDGPNGVRGTRFFNGVPAACFPCGTGLAATWDAGLLREAGTLMGLEARTKGAHILLGPTVNMQRSPLGGRGFESFSEDPVLAGQSAAAVVAGIQSTGVQAAIKHFVGNDQEHERMAVDSRITDRALREIYLLPFQIAVRDANPASFMTAYNKVNGLHVSEDPSILQSILRDQWKWKGLIMSDWYGTYSTIEAIEAGLDLEMPGPTRWRGQLVKHALASRRLLPEIVDERVRAVLKAVRRAALTGIPEGAEENGRDLPETSALLRKIAGNSIVLLKNENSTLPFRKEKTVLVIGPNAKAAVYCGGGSATLRPYYAVTPFDAIYEQAKHVVYSVGCYAHKMLPILGPRLKTVDGQVGVTFRAYTAPETDSDRQPVDMLHLVDTNMYFADYYHPDITEDLWWGEIEASFTAEETGDFEFGLTVHGTANLYIDGELVIDNETVQRGGGSFFNVGTVEETGTKALVAGQTYNITVNFASGAASKVKDADGVVSFGGGGVRIGGVEVRDADEEIHRAAELAKSVDQVVICVGLNADFEQEGHDRPHMDLPGRTDDLVAAVAAANPTTTVVVQSGTPVTMPWADSVSAIIQAWYGGNETGNSVADVLFGNVNPSGKLPLSFPVRVEDNPAFLNYRSDQGRVLYGEGVFVGYRYYEAVKRSVLYPFGWGLSYTSFSVDSLQVSHGVKDGDEKIIVRVGLNNIGKVDGSEVVQVYVSPQHPSVIRPKKELKGFSKTYVKAGQSAQVEVILSKKYALSFWDEPRKQWAVEAGNFDILVGTSSLETPLAAMMKVERTSWCKITTHHCDIMDPELLSTPWIWHPEWQDHGANTAGGIVHFRKRLKLEEVPHGPSRIQITADTKYKLFVNGRHVFSGPVKGDEHLWFYDEIDIQPFLKAGVNRISVRVLRFFHATQYATSFPRLPIPGLFVRSLAANDGFVLPVRSDSSWEASIDRATVLRIDQKEDDFLHIYEDVDARRSSELDWVSAKQLELPTSHGITPPWVLSPRMIPKPTTATQVLAAVHNVESSISQASWESFLKDGASTLRLPAGTHHHIEVEAKVHLTAMLAFRFRRSKTSGSTLRVRYSEAYEEEPEYVPYIRRKGDRRDTTKSLFGPEDKYIFAGSSGAHASSEIAYGLDAAEFETFSPFHFRTLRFMAINIQVDPKSDLEFVGILIGQVHYPLDIKSELTLLSTDDHQRTYQRLWENGARTLTNCMHDCYEDCPFYEQLQYAMDVRSSCLFTYAVSGDDRMARQAIVQLHNSYRPSIGLIASRSPAHVFQVIPHFSLFWICTVADHFTYYGDGDFTRKFLAVCDGILSSFAQRLNAETGLISSDYQSVNTHWDFVDWTTQWRPMGIPPAAERTGTQTFTNFLYAYTLKTIAETVKDLGRPTLAQEYRSRADGIILATQKHCRVGAVFTDGTAARADHSLDFSQHNQIWAVLCGATSGEEARQLLTYCFDHGPIASELPTASGQPVTFTKLSTAMSFYALRALSEVGGDLYDKAFHSFWDPWRHQLSQNLTTWCEDEVTLRSDCHAWSAVPLYEFTTEVAGIKPLEPGWRAISCAPRFHLFSEFDAKVALGGELAPGIARVRWSREIGTDDLSLWVVLQDIPVEDPIRVSVELPSGVEEHSGRDLKFNLQLK</sequence>
<dbReference type="InterPro" id="IPR012341">
    <property type="entry name" value="6hp_glycosidase-like_sf"/>
</dbReference>
<dbReference type="SUPFAM" id="SSF49785">
    <property type="entry name" value="Galactose-binding domain-like"/>
    <property type="match status" value="1"/>
</dbReference>
<dbReference type="Pfam" id="PF14310">
    <property type="entry name" value="Fn3-like"/>
    <property type="match status" value="1"/>
</dbReference>
<dbReference type="InterPro" id="IPR037524">
    <property type="entry name" value="PA14/GLEYA"/>
</dbReference>
<accession>A0A9Q8WDV7</accession>
<evidence type="ECO:0000259" key="11">
    <source>
        <dbReference type="PROSITE" id="PS50245"/>
    </source>
</evidence>
<dbReference type="InterPro" id="IPR026891">
    <property type="entry name" value="Fn3-like"/>
</dbReference>
<evidence type="ECO:0000256" key="1">
    <source>
        <dbReference type="ARBA" id="ARBA00000448"/>
    </source>
</evidence>
<dbReference type="Gene3D" id="2.60.120.260">
    <property type="entry name" value="Galactose-binding domain-like"/>
    <property type="match status" value="2"/>
</dbReference>
<dbReference type="Gene3D" id="1.50.10.10">
    <property type="match status" value="1"/>
</dbReference>
<dbReference type="InterPro" id="IPR002772">
    <property type="entry name" value="Glyco_hydro_3_C"/>
</dbReference>
<dbReference type="FunFam" id="3.20.20.300:FF:000006">
    <property type="entry name" value="Beta-glucosidase H"/>
    <property type="match status" value="1"/>
</dbReference>
<dbReference type="InterPro" id="IPR001764">
    <property type="entry name" value="Glyco_hydro_3_N"/>
</dbReference>
<reference evidence="13" key="1">
    <citation type="journal article" date="2021" name="Mol. Plant Microbe Interact.">
        <title>Complete Genome Sequence of the Plant-Pathogenic Fungus Colletotrichum lupini.</title>
        <authorList>
            <person name="Baroncelli R."/>
            <person name="Pensec F."/>
            <person name="Da Lio D."/>
            <person name="Boufleur T."/>
            <person name="Vicente I."/>
            <person name="Sarrocco S."/>
            <person name="Picot A."/>
            <person name="Baraldi E."/>
            <person name="Sukno S."/>
            <person name="Thon M."/>
            <person name="Le Floch G."/>
        </authorList>
    </citation>
    <scope>NUCLEOTIDE SEQUENCE</scope>
    <source>
        <strain evidence="13">IMI 504893</strain>
    </source>
</reference>
<gene>
    <name evidence="13" type="ORF">CLUP02_04549</name>
</gene>
<dbReference type="PROSITE" id="PS00775">
    <property type="entry name" value="GLYCOSYL_HYDROL_F3"/>
    <property type="match status" value="1"/>
</dbReference>
<keyword evidence="7 10" id="KW-0119">Carbohydrate metabolism</keyword>
<dbReference type="GO" id="GO:0008422">
    <property type="term" value="F:beta-glucosidase activity"/>
    <property type="evidence" value="ECO:0007669"/>
    <property type="project" value="UniProtKB-EC"/>
</dbReference>
<dbReference type="InterPro" id="IPR036962">
    <property type="entry name" value="Glyco_hydro_3_N_sf"/>
</dbReference>
<dbReference type="RefSeq" id="XP_049140703.1">
    <property type="nucleotide sequence ID" value="XM_049283560.1"/>
</dbReference>
<dbReference type="Pfam" id="PF17389">
    <property type="entry name" value="Bac_rhamnosid6H"/>
    <property type="match status" value="1"/>
</dbReference>
<dbReference type="InterPro" id="IPR008979">
    <property type="entry name" value="Galactose-bd-like_sf"/>
</dbReference>
<evidence type="ECO:0000256" key="5">
    <source>
        <dbReference type="ARBA" id="ARBA00023001"/>
    </source>
</evidence>
<dbReference type="EC" id="3.2.1.21" evidence="10"/>
<dbReference type="SMART" id="SM00758">
    <property type="entry name" value="PA14"/>
    <property type="match status" value="1"/>
</dbReference>